<organism evidence="2 3">
    <name type="scientific">Amazona aestiva</name>
    <name type="common">Blue-fronted Amazon parrot</name>
    <dbReference type="NCBI Taxonomy" id="12930"/>
    <lineage>
        <taxon>Eukaryota</taxon>
        <taxon>Metazoa</taxon>
        <taxon>Chordata</taxon>
        <taxon>Craniata</taxon>
        <taxon>Vertebrata</taxon>
        <taxon>Euteleostomi</taxon>
        <taxon>Archelosauria</taxon>
        <taxon>Archosauria</taxon>
        <taxon>Dinosauria</taxon>
        <taxon>Saurischia</taxon>
        <taxon>Theropoda</taxon>
        <taxon>Coelurosauria</taxon>
        <taxon>Aves</taxon>
        <taxon>Neognathae</taxon>
        <taxon>Neoaves</taxon>
        <taxon>Telluraves</taxon>
        <taxon>Australaves</taxon>
        <taxon>Psittaciformes</taxon>
        <taxon>Psittacidae</taxon>
        <taxon>Amazona</taxon>
    </lineage>
</organism>
<evidence type="ECO:0000313" key="3">
    <source>
        <dbReference type="Proteomes" id="UP000051836"/>
    </source>
</evidence>
<dbReference type="Proteomes" id="UP000051836">
    <property type="component" value="Unassembled WGS sequence"/>
</dbReference>
<protein>
    <submittedName>
        <fullName evidence="2">Uncharacterized protein</fullName>
    </submittedName>
</protein>
<feature type="region of interest" description="Disordered" evidence="1">
    <location>
        <begin position="45"/>
        <end position="88"/>
    </location>
</feature>
<reference evidence="2 3" key="1">
    <citation type="submission" date="2015-10" db="EMBL/GenBank/DDBJ databases">
        <authorList>
            <person name="Gilbert D.G."/>
        </authorList>
    </citation>
    <scope>NUCLEOTIDE SEQUENCE [LARGE SCALE GENOMIC DNA]</scope>
    <source>
        <strain evidence="2">FVVF132</strain>
    </source>
</reference>
<keyword evidence="3" id="KW-1185">Reference proteome</keyword>
<gene>
    <name evidence="2" type="ORF">AAES_119453</name>
</gene>
<accession>A0A0Q3TC62</accession>
<evidence type="ECO:0000313" key="2">
    <source>
        <dbReference type="EMBL" id="KQK77982.1"/>
    </source>
</evidence>
<name>A0A0Q3TC62_AMAAE</name>
<dbReference type="EMBL" id="LMAW01002695">
    <property type="protein sequence ID" value="KQK77982.1"/>
    <property type="molecule type" value="Genomic_DNA"/>
</dbReference>
<comment type="caution">
    <text evidence="2">The sequence shown here is derived from an EMBL/GenBank/DDBJ whole genome shotgun (WGS) entry which is preliminary data.</text>
</comment>
<dbReference type="AlphaFoldDB" id="A0A0Q3TC62"/>
<proteinExistence type="predicted"/>
<sequence length="88" mass="9471">MQFQLLDGPRSKLIGWMDGRMDGNPASVIGVLAVLISWGKSGSSMKKKDAQKAQCPPPGLWSSHCQAQEDSCPEEPSDQRHFGVVGSS</sequence>
<evidence type="ECO:0000256" key="1">
    <source>
        <dbReference type="SAM" id="MobiDB-lite"/>
    </source>
</evidence>